<accession>U9T4W3</accession>
<reference evidence="1" key="1">
    <citation type="submission" date="2013-07" db="EMBL/GenBank/DDBJ databases">
        <title>The genome of an arbuscular mycorrhizal fungus provides insights into the evolution of the oldest plant symbiosis.</title>
        <authorList>
            <consortium name="DOE Joint Genome Institute"/>
            <person name="Tisserant E."/>
            <person name="Malbreil M."/>
            <person name="Kuo A."/>
            <person name="Kohler A."/>
            <person name="Symeonidi A."/>
            <person name="Balestrini R."/>
            <person name="Charron P."/>
            <person name="Duensing N."/>
            <person name="Frei-dit-Frey N."/>
            <person name="Gianinazzi-Pearson V."/>
            <person name="Gilbert B."/>
            <person name="Handa Y."/>
            <person name="Hijri M."/>
            <person name="Kaul R."/>
            <person name="Kawaguchi M."/>
            <person name="Krajinski F."/>
            <person name="Lammers P."/>
            <person name="Lapierre D."/>
            <person name="Masclaux F.G."/>
            <person name="Murat C."/>
            <person name="Morin E."/>
            <person name="Ndikumana S."/>
            <person name="Pagni M."/>
            <person name="Petitpierre D."/>
            <person name="Requena N."/>
            <person name="Rosikiewicz P."/>
            <person name="Riley R."/>
            <person name="Saito K."/>
            <person name="San Clemente H."/>
            <person name="Shapiro H."/>
            <person name="van Tuinen D."/>
            <person name="Becard G."/>
            <person name="Bonfante P."/>
            <person name="Paszkowski U."/>
            <person name="Shachar-Hill Y."/>
            <person name="Young J.P."/>
            <person name="Sanders I.R."/>
            <person name="Henrissat B."/>
            <person name="Rensing S.A."/>
            <person name="Grigoriev I.V."/>
            <person name="Corradi N."/>
            <person name="Roux C."/>
            <person name="Martin F."/>
        </authorList>
    </citation>
    <scope>NUCLEOTIDE SEQUENCE</scope>
    <source>
        <strain evidence="1">DAOM 197198</strain>
    </source>
</reference>
<sequence length="66" mass="7518">MTGANVLYSTHKGTSYTLLDFNSLKKNNTQFIQLCAIVLSRDRKVCGRHKKEAIEKLPKLYETTSL</sequence>
<proteinExistence type="predicted"/>
<name>U9T4W3_RHIID</name>
<gene>
    <name evidence="1" type="ORF">GLOINDRAFT_803</name>
</gene>
<dbReference type="HOGENOM" id="CLU_2832495_0_0_1"/>
<organism evidence="1">
    <name type="scientific">Rhizophagus irregularis (strain DAOM 181602 / DAOM 197198 / MUCL 43194)</name>
    <name type="common">Arbuscular mycorrhizal fungus</name>
    <name type="synonym">Glomus intraradices</name>
    <dbReference type="NCBI Taxonomy" id="747089"/>
    <lineage>
        <taxon>Eukaryota</taxon>
        <taxon>Fungi</taxon>
        <taxon>Fungi incertae sedis</taxon>
        <taxon>Mucoromycota</taxon>
        <taxon>Glomeromycotina</taxon>
        <taxon>Glomeromycetes</taxon>
        <taxon>Glomerales</taxon>
        <taxon>Glomeraceae</taxon>
        <taxon>Rhizophagus</taxon>
    </lineage>
</organism>
<dbReference type="AlphaFoldDB" id="U9T4W3"/>
<protein>
    <submittedName>
        <fullName evidence="1">Uncharacterized protein</fullName>
    </submittedName>
</protein>
<evidence type="ECO:0000313" key="1">
    <source>
        <dbReference type="EMBL" id="ESA01368.1"/>
    </source>
</evidence>
<dbReference type="EMBL" id="KI296511">
    <property type="protein sequence ID" value="ESA01368.1"/>
    <property type="molecule type" value="Genomic_DNA"/>
</dbReference>